<dbReference type="Pfam" id="PF13403">
    <property type="entry name" value="Hint_2"/>
    <property type="match status" value="1"/>
</dbReference>
<organism evidence="3 4">
    <name type="scientific">Palleronia sediminis</name>
    <dbReference type="NCBI Taxonomy" id="2547833"/>
    <lineage>
        <taxon>Bacteria</taxon>
        <taxon>Pseudomonadati</taxon>
        <taxon>Pseudomonadota</taxon>
        <taxon>Alphaproteobacteria</taxon>
        <taxon>Rhodobacterales</taxon>
        <taxon>Roseobacteraceae</taxon>
        <taxon>Palleronia</taxon>
    </lineage>
</organism>
<evidence type="ECO:0000256" key="1">
    <source>
        <dbReference type="SAM" id="MobiDB-lite"/>
    </source>
</evidence>
<sequence>MKTGAAGIFVMAWSQTRLDGLRDAPRDALRRGAEWSWTGEALRLDGPGAVLPLGDPLGAADARARAGAAVRALLRRVDAPSRAARPRMPDEAGDDPEGVFRVTDGRRVFPAALIEGRRGPLVVFAEGLPPRGAPLWVVDPPQRRRAALHGAEDRVICFARGTRIATPRGPVAIEVLRPGDRVLTHDDGPAEVLWAGHRAVTGARLLAMPALRPLRLRASGLGDGLPEADLLVSPDHAMLMRGAEARALFGTPEVLVAAADLRDDDAVTGAGPLHSVVYHHILLPPHGIVWANGVASESFDPARLPAQAVPRDQAASLARALGGDAANYGPPARRVLDPFEAAILRAGPTGAGPGRRAFRAAR</sequence>
<reference evidence="3 4" key="1">
    <citation type="submission" date="2019-03" db="EMBL/GenBank/DDBJ databases">
        <title>Primorskyibacter sp. SS33 isolated from sediments.</title>
        <authorList>
            <person name="Xunke S."/>
        </authorList>
    </citation>
    <scope>NUCLEOTIDE SEQUENCE [LARGE SCALE GENOMIC DNA]</scope>
    <source>
        <strain evidence="3 4">SS33</strain>
    </source>
</reference>
<feature type="domain" description="Hedgehog/Intein (Hint)" evidence="2">
    <location>
        <begin position="156"/>
        <end position="301"/>
    </location>
</feature>
<keyword evidence="4" id="KW-1185">Reference proteome</keyword>
<name>A0A4V3B8K8_9RHOB</name>
<accession>A0A4V3B8K8</accession>
<evidence type="ECO:0000259" key="2">
    <source>
        <dbReference type="Pfam" id="PF13403"/>
    </source>
</evidence>
<proteinExistence type="predicted"/>
<evidence type="ECO:0000313" key="4">
    <source>
        <dbReference type="Proteomes" id="UP000295701"/>
    </source>
</evidence>
<dbReference type="Gene3D" id="2.170.16.10">
    <property type="entry name" value="Hedgehog/Intein (Hint) domain"/>
    <property type="match status" value="1"/>
</dbReference>
<dbReference type="InterPro" id="IPR028992">
    <property type="entry name" value="Hedgehog/Intein_dom"/>
</dbReference>
<gene>
    <name evidence="3" type="ORF">E2L08_15270</name>
</gene>
<dbReference type="InterPro" id="IPR036844">
    <property type="entry name" value="Hint_dom_sf"/>
</dbReference>
<dbReference type="RefSeq" id="WP_133397966.1">
    <property type="nucleotide sequence ID" value="NZ_SNAA01000022.1"/>
</dbReference>
<dbReference type="OrthoDB" id="6305173at2"/>
<evidence type="ECO:0000313" key="3">
    <source>
        <dbReference type="EMBL" id="TDL75099.1"/>
    </source>
</evidence>
<feature type="region of interest" description="Disordered" evidence="1">
    <location>
        <begin position="80"/>
        <end position="99"/>
    </location>
</feature>
<dbReference type="AlphaFoldDB" id="A0A4V3B8K8"/>
<dbReference type="EMBL" id="SNAA01000022">
    <property type="protein sequence ID" value="TDL75099.1"/>
    <property type="molecule type" value="Genomic_DNA"/>
</dbReference>
<protein>
    <submittedName>
        <fullName evidence="3">Hint domain-containing protein</fullName>
    </submittedName>
</protein>
<dbReference type="Proteomes" id="UP000295701">
    <property type="component" value="Unassembled WGS sequence"/>
</dbReference>
<comment type="caution">
    <text evidence="3">The sequence shown here is derived from an EMBL/GenBank/DDBJ whole genome shotgun (WGS) entry which is preliminary data.</text>
</comment>
<dbReference type="SUPFAM" id="SSF51294">
    <property type="entry name" value="Hedgehog/intein (Hint) domain"/>
    <property type="match status" value="1"/>
</dbReference>